<reference evidence="7 8" key="1">
    <citation type="submission" date="2019-06" db="EMBL/GenBank/DDBJ databases">
        <title>Taxogenomics and systematics of the genus Pantoea.</title>
        <authorList>
            <person name="Tambong J.T."/>
        </authorList>
    </citation>
    <scope>NUCLEOTIDE SEQUENCE [LARGE SCALE GENOMIC DNA]</scope>
    <source>
        <strain evidence="7 8">LMG 24197</strain>
    </source>
</reference>
<dbReference type="Pfam" id="PF00389">
    <property type="entry name" value="2-Hacid_dh"/>
    <property type="match status" value="1"/>
</dbReference>
<dbReference type="PANTHER" id="PTHR42789:SF1">
    <property type="entry name" value="D-ISOMER SPECIFIC 2-HYDROXYACID DEHYDROGENASE FAMILY PROTEIN (AFU_ORTHOLOGUE AFUA_6G10090)"/>
    <property type="match status" value="1"/>
</dbReference>
<name>A0ABY2ZT62_9GAMM</name>
<protein>
    <submittedName>
        <fullName evidence="7">D-2-hydroxyacid dehydrogenase family protein</fullName>
    </submittedName>
</protein>
<evidence type="ECO:0000313" key="7">
    <source>
        <dbReference type="EMBL" id="TPV43078.1"/>
    </source>
</evidence>
<dbReference type="InterPro" id="IPR006140">
    <property type="entry name" value="D-isomer_DH_NAD-bd"/>
</dbReference>
<dbReference type="Proteomes" id="UP000315469">
    <property type="component" value="Unassembled WGS sequence"/>
</dbReference>
<dbReference type="InterPro" id="IPR036291">
    <property type="entry name" value="NAD(P)-bd_dom_sf"/>
</dbReference>
<evidence type="ECO:0000256" key="1">
    <source>
        <dbReference type="ARBA" id="ARBA00005854"/>
    </source>
</evidence>
<dbReference type="Gene3D" id="3.40.50.720">
    <property type="entry name" value="NAD(P)-binding Rossmann-like Domain"/>
    <property type="match status" value="2"/>
</dbReference>
<dbReference type="GeneID" id="90522948"/>
<dbReference type="EMBL" id="VHJB01000020">
    <property type="protein sequence ID" value="TPV43078.1"/>
    <property type="molecule type" value="Genomic_DNA"/>
</dbReference>
<evidence type="ECO:0000256" key="3">
    <source>
        <dbReference type="ARBA" id="ARBA00023027"/>
    </source>
</evidence>
<organism evidence="7 8">
    <name type="scientific">Pantoea eucalypti</name>
    <dbReference type="NCBI Taxonomy" id="470933"/>
    <lineage>
        <taxon>Bacteria</taxon>
        <taxon>Pseudomonadati</taxon>
        <taxon>Pseudomonadota</taxon>
        <taxon>Gammaproteobacteria</taxon>
        <taxon>Enterobacterales</taxon>
        <taxon>Erwiniaceae</taxon>
        <taxon>Pantoea</taxon>
    </lineage>
</organism>
<dbReference type="SUPFAM" id="SSF51735">
    <property type="entry name" value="NAD(P)-binding Rossmann-fold domains"/>
    <property type="match status" value="1"/>
</dbReference>
<keyword evidence="2 4" id="KW-0560">Oxidoreductase</keyword>
<dbReference type="CDD" id="cd12169">
    <property type="entry name" value="PGDH_like_1"/>
    <property type="match status" value="1"/>
</dbReference>
<evidence type="ECO:0000313" key="8">
    <source>
        <dbReference type="Proteomes" id="UP000315469"/>
    </source>
</evidence>
<accession>A0ABY2ZT62</accession>
<dbReference type="SUPFAM" id="SSF52283">
    <property type="entry name" value="Formate/glycerate dehydrogenase catalytic domain-like"/>
    <property type="match status" value="1"/>
</dbReference>
<sequence length="323" mass="35358">MAIHIVIPDDYQLATQQCDFLQHNDKYLCSALGDLTKDSMADHHLSAAEALILIRERTVVDAAFLRRTPRLKLISQTGKLARNVDVEACTMAGVAIVEGTGSPVAPAELTWLLIMASRRKLVSSVNAMAEGRWQTEIGSAVNNQLIGILGYGKIGKRLASFAAVFGMRVQVWGSLRAQEEARTDGWIVPESRAQFFATSDVVTVHQRLVASTEGNITAADLALMKTDALFVNTSRAELVSKGALLNALKLGRPGFAALDVYDDEPLYDAQHPYLQMPNVLCTPHLGYVEKASYALYFKTAFDNVVRYFSGDRSHVINAGVSER</sequence>
<keyword evidence="8" id="KW-1185">Reference proteome</keyword>
<evidence type="ECO:0000256" key="4">
    <source>
        <dbReference type="RuleBase" id="RU003719"/>
    </source>
</evidence>
<dbReference type="InterPro" id="IPR006139">
    <property type="entry name" value="D-isomer_2_OHA_DH_cat_dom"/>
</dbReference>
<proteinExistence type="inferred from homology"/>
<feature type="domain" description="D-isomer specific 2-hydroxyacid dehydrogenase NAD-binding" evidence="6">
    <location>
        <begin position="113"/>
        <end position="286"/>
    </location>
</feature>
<dbReference type="Pfam" id="PF02826">
    <property type="entry name" value="2-Hacid_dh_C"/>
    <property type="match status" value="1"/>
</dbReference>
<comment type="caution">
    <text evidence="7">The sequence shown here is derived from an EMBL/GenBank/DDBJ whole genome shotgun (WGS) entry which is preliminary data.</text>
</comment>
<evidence type="ECO:0000256" key="2">
    <source>
        <dbReference type="ARBA" id="ARBA00023002"/>
    </source>
</evidence>
<gene>
    <name evidence="7" type="ORF">FJW02_02305</name>
</gene>
<dbReference type="PANTHER" id="PTHR42789">
    <property type="entry name" value="D-ISOMER SPECIFIC 2-HYDROXYACID DEHYDROGENASE FAMILY PROTEIN (AFU_ORTHOLOGUE AFUA_6G10090)"/>
    <property type="match status" value="1"/>
</dbReference>
<dbReference type="RefSeq" id="WP_140915506.1">
    <property type="nucleotide sequence ID" value="NZ_CP045721.1"/>
</dbReference>
<keyword evidence="3" id="KW-0520">NAD</keyword>
<evidence type="ECO:0000259" key="6">
    <source>
        <dbReference type="Pfam" id="PF02826"/>
    </source>
</evidence>
<dbReference type="InterPro" id="IPR050857">
    <property type="entry name" value="D-2-hydroxyacid_DH"/>
</dbReference>
<comment type="similarity">
    <text evidence="1 4">Belongs to the D-isomer specific 2-hydroxyacid dehydrogenase family.</text>
</comment>
<feature type="domain" description="D-isomer specific 2-hydroxyacid dehydrogenase catalytic" evidence="5">
    <location>
        <begin position="34"/>
        <end position="312"/>
    </location>
</feature>
<evidence type="ECO:0000259" key="5">
    <source>
        <dbReference type="Pfam" id="PF00389"/>
    </source>
</evidence>